<evidence type="ECO:0000313" key="3">
    <source>
        <dbReference type="Proteomes" id="UP000050823"/>
    </source>
</evidence>
<dbReference type="Pfam" id="PF21948">
    <property type="entry name" value="LplA-B_cat"/>
    <property type="match status" value="1"/>
</dbReference>
<evidence type="ECO:0000313" key="2">
    <source>
        <dbReference type="EMBL" id="KRM24494.1"/>
    </source>
</evidence>
<organism evidence="2 3">
    <name type="scientific">Latilactobacillus graminis DSM 20719</name>
    <dbReference type="NCBI Taxonomy" id="1423752"/>
    <lineage>
        <taxon>Bacteria</taxon>
        <taxon>Bacillati</taxon>
        <taxon>Bacillota</taxon>
        <taxon>Bacilli</taxon>
        <taxon>Lactobacillales</taxon>
        <taxon>Lactobacillaceae</taxon>
        <taxon>Latilactobacillus</taxon>
    </lineage>
</organism>
<feature type="domain" description="BPL/LPL catalytic" evidence="1">
    <location>
        <begin position="44"/>
        <end position="229"/>
    </location>
</feature>
<dbReference type="InterPro" id="IPR045864">
    <property type="entry name" value="aa-tRNA-synth_II/BPL/LPL"/>
</dbReference>
<dbReference type="GO" id="GO:0016874">
    <property type="term" value="F:ligase activity"/>
    <property type="evidence" value="ECO:0007669"/>
    <property type="project" value="UniProtKB-KW"/>
</dbReference>
<dbReference type="GO" id="GO:0016740">
    <property type="term" value="F:transferase activity"/>
    <property type="evidence" value="ECO:0007669"/>
    <property type="project" value="UniProtKB-ARBA"/>
</dbReference>
<accession>A0AA89I2G3</accession>
<keyword evidence="2" id="KW-0436">Ligase</keyword>
<dbReference type="GO" id="GO:0140096">
    <property type="term" value="F:catalytic activity, acting on a protein"/>
    <property type="evidence" value="ECO:0007669"/>
    <property type="project" value="UniProtKB-ARBA"/>
</dbReference>
<reference evidence="2 3" key="1">
    <citation type="journal article" date="2015" name="Genome Announc.">
        <title>Expanding the biotechnology potential of lactobacilli through comparative genomics of 213 strains and associated genera.</title>
        <authorList>
            <person name="Sun Z."/>
            <person name="Harris H.M."/>
            <person name="McCann A."/>
            <person name="Guo C."/>
            <person name="Argimon S."/>
            <person name="Zhang W."/>
            <person name="Yang X."/>
            <person name="Jeffery I.B."/>
            <person name="Cooney J.C."/>
            <person name="Kagawa T.F."/>
            <person name="Liu W."/>
            <person name="Song Y."/>
            <person name="Salvetti E."/>
            <person name="Wrobel A."/>
            <person name="Rasinkangas P."/>
            <person name="Parkhill J."/>
            <person name="Rea M.C."/>
            <person name="O'Sullivan O."/>
            <person name="Ritari J."/>
            <person name="Douillard F.P."/>
            <person name="Paul Ross R."/>
            <person name="Yang R."/>
            <person name="Briner A.E."/>
            <person name="Felis G.E."/>
            <person name="de Vos W.M."/>
            <person name="Barrangou R."/>
            <person name="Klaenhammer T.R."/>
            <person name="Caufield P.W."/>
            <person name="Cui Y."/>
            <person name="Zhang H."/>
            <person name="O'Toole P.W."/>
        </authorList>
    </citation>
    <scope>NUCLEOTIDE SEQUENCE [LARGE SCALE GENOMIC DNA]</scope>
    <source>
        <strain evidence="2 3">DSM 20719</strain>
    </source>
</reference>
<comment type="caution">
    <text evidence="2">The sequence shown here is derived from an EMBL/GenBank/DDBJ whole genome shotgun (WGS) entry which is preliminary data.</text>
</comment>
<gene>
    <name evidence="2" type="ORF">FC90_GL000199</name>
</gene>
<dbReference type="PANTHER" id="PTHR43679">
    <property type="entry name" value="OCTANOYLTRANSFERASE LIPM-RELATED"/>
    <property type="match status" value="1"/>
</dbReference>
<dbReference type="PANTHER" id="PTHR43679:SF2">
    <property type="entry name" value="OCTANOYL-[GCVH]:PROTEIN N-OCTANOYLTRANSFERASE"/>
    <property type="match status" value="1"/>
</dbReference>
<dbReference type="PROSITE" id="PS51733">
    <property type="entry name" value="BPL_LPL_CATALYTIC"/>
    <property type="match status" value="1"/>
</dbReference>
<dbReference type="Proteomes" id="UP000050823">
    <property type="component" value="Unassembled WGS sequence"/>
</dbReference>
<dbReference type="EMBL" id="AYZB01000001">
    <property type="protein sequence ID" value="KRM24494.1"/>
    <property type="molecule type" value="Genomic_DNA"/>
</dbReference>
<sequence length="279" mass="31161">MTVVVDLATLYPHQNWGVLTQHFTKEAGPLAFAHTNSLLALSNQTQQPIIHFWTLTENVILGMMDTKLPAYPQATQALTTAHYAHFVRNAGGLGIVSDDGVLNISFYLPAMANRLTIKQAYALMHQLFTTTFTDYPVTIDHFEVTHSYCPGEYDLSINGQKFAGIAQRRAKNGIAVLLYASINGDQLARGQLMHTFYTAGQAHTQTRWTFPDVIPDTMANLADLLDYPLSVNTAIQHLQAAFCHLVQQPQLIDLTVQLKTATYQQLLLKNQTALKRYQI</sequence>
<proteinExistence type="predicted"/>
<dbReference type="AlphaFoldDB" id="A0AA89I2G3"/>
<dbReference type="GO" id="GO:0009249">
    <property type="term" value="P:protein lipoylation"/>
    <property type="evidence" value="ECO:0007669"/>
    <property type="project" value="UniProtKB-ARBA"/>
</dbReference>
<evidence type="ECO:0000259" key="1">
    <source>
        <dbReference type="PROSITE" id="PS51733"/>
    </source>
</evidence>
<dbReference type="SUPFAM" id="SSF55681">
    <property type="entry name" value="Class II aaRS and biotin synthetases"/>
    <property type="match status" value="1"/>
</dbReference>
<name>A0AA89I2G3_9LACO</name>
<dbReference type="InterPro" id="IPR050664">
    <property type="entry name" value="Octanoyltrans_LipM/LipL"/>
</dbReference>
<dbReference type="InterPro" id="IPR004143">
    <property type="entry name" value="BPL_LPL_catalytic"/>
</dbReference>
<protein>
    <submittedName>
        <fullName evidence="2">Lipoate-protein ligase A</fullName>
    </submittedName>
</protein>
<dbReference type="Gene3D" id="3.30.930.10">
    <property type="entry name" value="Bira Bifunctional Protein, Domain 2"/>
    <property type="match status" value="1"/>
</dbReference>